<organism evidence="1 2">
    <name type="scientific">Paraglaciecola mesophila KMM 241</name>
    <dbReference type="NCBI Taxonomy" id="1128912"/>
    <lineage>
        <taxon>Bacteria</taxon>
        <taxon>Pseudomonadati</taxon>
        <taxon>Pseudomonadota</taxon>
        <taxon>Gammaproteobacteria</taxon>
        <taxon>Alteromonadales</taxon>
        <taxon>Alteromonadaceae</taxon>
        <taxon>Paraglaciecola</taxon>
    </lineage>
</organism>
<evidence type="ECO:0000313" key="2">
    <source>
        <dbReference type="Proteomes" id="UP000006263"/>
    </source>
</evidence>
<reference evidence="1 2" key="1">
    <citation type="journal article" date="2017" name="Antonie Van Leeuwenhoek">
        <title>Rhizobium rhizosphaerae sp. nov., a novel species isolated from rice rhizosphere.</title>
        <authorList>
            <person name="Zhao J.J."/>
            <person name="Zhang J."/>
            <person name="Zhang R.J."/>
            <person name="Zhang C.W."/>
            <person name="Yin H.Q."/>
            <person name="Zhang X.X."/>
        </authorList>
    </citation>
    <scope>NUCLEOTIDE SEQUENCE [LARGE SCALE GENOMIC DNA]</scope>
    <source>
        <strain evidence="1 2">KMM 241</strain>
    </source>
</reference>
<proteinExistence type="predicted"/>
<gene>
    <name evidence="1" type="ORF">GMES_0783</name>
</gene>
<dbReference type="EMBL" id="BAEP01000012">
    <property type="protein sequence ID" value="GAC23083.1"/>
    <property type="molecule type" value="Genomic_DNA"/>
</dbReference>
<comment type="caution">
    <text evidence="1">The sequence shown here is derived from an EMBL/GenBank/DDBJ whole genome shotgun (WGS) entry which is preliminary data.</text>
</comment>
<protein>
    <submittedName>
        <fullName evidence="1">Uncharacterized protein</fullName>
    </submittedName>
</protein>
<dbReference type="AlphaFoldDB" id="K6Z267"/>
<evidence type="ECO:0000313" key="1">
    <source>
        <dbReference type="EMBL" id="GAC23083.1"/>
    </source>
</evidence>
<name>K6Z267_9ALTE</name>
<sequence length="38" mass="4537">MIKDYQIMKLTMFYYTPTFKGSLKVFKIGNRASLMLEK</sequence>
<dbReference type="Proteomes" id="UP000006263">
    <property type="component" value="Unassembled WGS sequence"/>
</dbReference>
<accession>K6Z267</accession>